<dbReference type="AlphaFoldDB" id="A0A443P6G4"/>
<keyword evidence="4" id="KW-0812">Transmembrane</keyword>
<dbReference type="GO" id="GO:0005506">
    <property type="term" value="F:iron ion binding"/>
    <property type="evidence" value="ECO:0007669"/>
    <property type="project" value="InterPro"/>
</dbReference>
<dbReference type="EMBL" id="QPKB01000006">
    <property type="protein sequence ID" value="RWR86358.1"/>
    <property type="molecule type" value="Genomic_DNA"/>
</dbReference>
<evidence type="ECO:0000256" key="8">
    <source>
        <dbReference type="ARBA" id="ARBA00023004"/>
    </source>
</evidence>
<keyword evidence="10" id="KW-0472">Membrane</keyword>
<protein>
    <submittedName>
        <fullName evidence="12">Cytochrome P450 CYP72A219-like protein</fullName>
    </submittedName>
</protein>
<dbReference type="PANTHER" id="PTHR24282">
    <property type="entry name" value="CYTOCHROME P450 FAMILY MEMBER"/>
    <property type="match status" value="1"/>
</dbReference>
<evidence type="ECO:0000313" key="13">
    <source>
        <dbReference type="Proteomes" id="UP000283530"/>
    </source>
</evidence>
<dbReference type="STRING" id="337451.A0A443P6G4"/>
<dbReference type="GO" id="GO:0016705">
    <property type="term" value="F:oxidoreductase activity, acting on paired donors, with incorporation or reduction of molecular oxygen"/>
    <property type="evidence" value="ECO:0007669"/>
    <property type="project" value="InterPro"/>
</dbReference>
<comment type="similarity">
    <text evidence="2">Belongs to the cytochrome P450 family.</text>
</comment>
<evidence type="ECO:0000313" key="12">
    <source>
        <dbReference type="EMBL" id="RWR86358.1"/>
    </source>
</evidence>
<sequence>MASAFTNIVLVWFYRFFPTKANIKMKEIDREVGALLHEIIQRQKAMRSGMGDVSNNDLLGLMMEFNYKESQEHGNAKSMVMTVEDMIQKCKLFYFAGQETTSALLTWTMVALKRAREEALQVFGENKPDFDGLNHLKIVHICFMCSLLVRFATYICIEGVVTMILNEVLRLYPPVVLLMRCTYKEMKLGDVTLPPGAQVSLPTLLIHHHPEIWGDDAEEFKLERFSEGISKASKHQVAFFPFSWGPWICIGQTYAVLEAKLVLSMVLQQFSFKLSPSYAHAPNLSMVLK</sequence>
<organism evidence="12 13">
    <name type="scientific">Cinnamomum micranthum f. kanehirae</name>
    <dbReference type="NCBI Taxonomy" id="337451"/>
    <lineage>
        <taxon>Eukaryota</taxon>
        <taxon>Viridiplantae</taxon>
        <taxon>Streptophyta</taxon>
        <taxon>Embryophyta</taxon>
        <taxon>Tracheophyta</taxon>
        <taxon>Spermatophyta</taxon>
        <taxon>Magnoliopsida</taxon>
        <taxon>Magnoliidae</taxon>
        <taxon>Laurales</taxon>
        <taxon>Lauraceae</taxon>
        <taxon>Cinnamomum</taxon>
    </lineage>
</organism>
<comment type="cofactor">
    <cofactor evidence="11">
        <name>heme</name>
        <dbReference type="ChEBI" id="CHEBI:30413"/>
    </cofactor>
</comment>
<proteinExistence type="inferred from homology"/>
<dbReference type="InterPro" id="IPR002401">
    <property type="entry name" value="Cyt_P450_E_grp-I"/>
</dbReference>
<dbReference type="GO" id="GO:0016020">
    <property type="term" value="C:membrane"/>
    <property type="evidence" value="ECO:0007669"/>
    <property type="project" value="UniProtKB-SubCell"/>
</dbReference>
<comment type="subcellular location">
    <subcellularLocation>
        <location evidence="1">Membrane</location>
    </subcellularLocation>
</comment>
<evidence type="ECO:0000256" key="5">
    <source>
        <dbReference type="ARBA" id="ARBA00022723"/>
    </source>
</evidence>
<name>A0A443P6G4_9MAGN</name>
<evidence type="ECO:0000256" key="2">
    <source>
        <dbReference type="ARBA" id="ARBA00010617"/>
    </source>
</evidence>
<keyword evidence="9" id="KW-0503">Monooxygenase</keyword>
<dbReference type="PRINTS" id="PR00385">
    <property type="entry name" value="P450"/>
</dbReference>
<dbReference type="InterPro" id="IPR001128">
    <property type="entry name" value="Cyt_P450"/>
</dbReference>
<evidence type="ECO:0000256" key="11">
    <source>
        <dbReference type="PIRSR" id="PIRSR602401-1"/>
    </source>
</evidence>
<evidence type="ECO:0000256" key="10">
    <source>
        <dbReference type="ARBA" id="ARBA00023136"/>
    </source>
</evidence>
<evidence type="ECO:0000256" key="4">
    <source>
        <dbReference type="ARBA" id="ARBA00022692"/>
    </source>
</evidence>
<dbReference type="PRINTS" id="PR00463">
    <property type="entry name" value="EP450I"/>
</dbReference>
<dbReference type="PANTHER" id="PTHR24282:SF255">
    <property type="entry name" value="CYTOCHROME P450 72A11-RELATED"/>
    <property type="match status" value="1"/>
</dbReference>
<dbReference type="SUPFAM" id="SSF48264">
    <property type="entry name" value="Cytochrome P450"/>
    <property type="match status" value="1"/>
</dbReference>
<evidence type="ECO:0000256" key="7">
    <source>
        <dbReference type="ARBA" id="ARBA00023002"/>
    </source>
</evidence>
<keyword evidence="13" id="KW-1185">Reference proteome</keyword>
<dbReference type="OrthoDB" id="1470350at2759"/>
<dbReference type="InterPro" id="IPR036396">
    <property type="entry name" value="Cyt_P450_sf"/>
</dbReference>
<evidence type="ECO:0000256" key="3">
    <source>
        <dbReference type="ARBA" id="ARBA00022617"/>
    </source>
</evidence>
<keyword evidence="3 11" id="KW-0349">Heme</keyword>
<dbReference type="Pfam" id="PF00067">
    <property type="entry name" value="p450"/>
    <property type="match status" value="2"/>
</dbReference>
<keyword evidence="8 11" id="KW-0408">Iron</keyword>
<keyword evidence="6" id="KW-1133">Transmembrane helix</keyword>
<evidence type="ECO:0000256" key="9">
    <source>
        <dbReference type="ARBA" id="ARBA00023033"/>
    </source>
</evidence>
<dbReference type="GO" id="GO:0004497">
    <property type="term" value="F:monooxygenase activity"/>
    <property type="evidence" value="ECO:0007669"/>
    <property type="project" value="UniProtKB-KW"/>
</dbReference>
<keyword evidence="5 11" id="KW-0479">Metal-binding</keyword>
<reference evidence="12 13" key="1">
    <citation type="journal article" date="2019" name="Nat. Plants">
        <title>Stout camphor tree genome fills gaps in understanding of flowering plant genome evolution.</title>
        <authorList>
            <person name="Chaw S.M."/>
            <person name="Liu Y.C."/>
            <person name="Wu Y.W."/>
            <person name="Wang H.Y."/>
            <person name="Lin C.I."/>
            <person name="Wu C.S."/>
            <person name="Ke H.M."/>
            <person name="Chang L.Y."/>
            <person name="Hsu C.Y."/>
            <person name="Yang H.T."/>
            <person name="Sudianto E."/>
            <person name="Hsu M.H."/>
            <person name="Wu K.P."/>
            <person name="Wang L.N."/>
            <person name="Leebens-Mack J.H."/>
            <person name="Tsai I.J."/>
        </authorList>
    </citation>
    <scope>NUCLEOTIDE SEQUENCE [LARGE SCALE GENOMIC DNA]</scope>
    <source>
        <strain evidence="13">cv. Chaw 1501</strain>
        <tissue evidence="12">Young leaves</tissue>
    </source>
</reference>
<dbReference type="Gene3D" id="1.10.630.10">
    <property type="entry name" value="Cytochrome P450"/>
    <property type="match status" value="1"/>
</dbReference>
<keyword evidence="7" id="KW-0560">Oxidoreductase</keyword>
<accession>A0A443P6G4</accession>
<comment type="caution">
    <text evidence="12">The sequence shown here is derived from an EMBL/GenBank/DDBJ whole genome shotgun (WGS) entry which is preliminary data.</text>
</comment>
<dbReference type="Proteomes" id="UP000283530">
    <property type="component" value="Unassembled WGS sequence"/>
</dbReference>
<dbReference type="InterPro" id="IPR050665">
    <property type="entry name" value="Cytochrome_P450_Monooxygen"/>
</dbReference>
<evidence type="ECO:0000256" key="1">
    <source>
        <dbReference type="ARBA" id="ARBA00004370"/>
    </source>
</evidence>
<dbReference type="GO" id="GO:0020037">
    <property type="term" value="F:heme binding"/>
    <property type="evidence" value="ECO:0007669"/>
    <property type="project" value="InterPro"/>
</dbReference>
<feature type="binding site" description="axial binding residue" evidence="11">
    <location>
        <position position="249"/>
    </location>
    <ligand>
        <name>heme</name>
        <dbReference type="ChEBI" id="CHEBI:30413"/>
    </ligand>
    <ligandPart>
        <name>Fe</name>
        <dbReference type="ChEBI" id="CHEBI:18248"/>
    </ligandPart>
</feature>
<evidence type="ECO:0000256" key="6">
    <source>
        <dbReference type="ARBA" id="ARBA00022989"/>
    </source>
</evidence>
<gene>
    <name evidence="12" type="ORF">CKAN_01525100</name>
</gene>